<dbReference type="Pfam" id="PF03544">
    <property type="entry name" value="TonB_C"/>
    <property type="match status" value="1"/>
</dbReference>
<keyword evidence="14" id="KW-1185">Reference proteome</keyword>
<dbReference type="PANTHER" id="PTHR33446:SF2">
    <property type="entry name" value="PROTEIN TONB"/>
    <property type="match status" value="1"/>
</dbReference>
<dbReference type="InterPro" id="IPR006260">
    <property type="entry name" value="TonB/TolA_C"/>
</dbReference>
<dbReference type="RefSeq" id="WP_084135212.1">
    <property type="nucleotide sequence ID" value="NZ_UGVL01000001.1"/>
</dbReference>
<evidence type="ECO:0000256" key="11">
    <source>
        <dbReference type="SAM" id="SignalP"/>
    </source>
</evidence>
<dbReference type="NCBIfam" id="TIGR01352">
    <property type="entry name" value="tonB_Cterm"/>
    <property type="match status" value="1"/>
</dbReference>
<dbReference type="PROSITE" id="PS52015">
    <property type="entry name" value="TONB_CTD"/>
    <property type="match status" value="1"/>
</dbReference>
<gene>
    <name evidence="13" type="ORF">NCTC11190_00173</name>
</gene>
<evidence type="ECO:0000256" key="2">
    <source>
        <dbReference type="ARBA" id="ARBA00006555"/>
    </source>
</evidence>
<dbReference type="Proteomes" id="UP000255233">
    <property type="component" value="Unassembled WGS sequence"/>
</dbReference>
<proteinExistence type="inferred from homology"/>
<keyword evidence="4" id="KW-1003">Cell membrane</keyword>
<protein>
    <submittedName>
        <fullName evidence="13">TonB family C-terminal domain</fullName>
    </submittedName>
</protein>
<name>A0A379MN48_9BACT</name>
<organism evidence="13 14">
    <name type="scientific">Rikenella microfusus</name>
    <dbReference type="NCBI Taxonomy" id="28139"/>
    <lineage>
        <taxon>Bacteria</taxon>
        <taxon>Pseudomonadati</taxon>
        <taxon>Bacteroidota</taxon>
        <taxon>Bacteroidia</taxon>
        <taxon>Bacteroidales</taxon>
        <taxon>Rikenellaceae</taxon>
        <taxon>Rikenella</taxon>
    </lineage>
</organism>
<evidence type="ECO:0000256" key="8">
    <source>
        <dbReference type="ARBA" id="ARBA00022989"/>
    </source>
</evidence>
<dbReference type="Gene3D" id="3.30.1150.10">
    <property type="match status" value="1"/>
</dbReference>
<dbReference type="InterPro" id="IPR037682">
    <property type="entry name" value="TonB_C"/>
</dbReference>
<dbReference type="AlphaFoldDB" id="A0A379MN48"/>
<comment type="subcellular location">
    <subcellularLocation>
        <location evidence="1">Cell inner membrane</location>
        <topology evidence="1">Single-pass membrane protein</topology>
        <orientation evidence="1">Periplasmic side</orientation>
    </subcellularLocation>
</comment>
<keyword evidence="7" id="KW-0653">Protein transport</keyword>
<dbReference type="GO" id="GO:0098797">
    <property type="term" value="C:plasma membrane protein complex"/>
    <property type="evidence" value="ECO:0007669"/>
    <property type="project" value="TreeGrafter"/>
</dbReference>
<evidence type="ECO:0000256" key="7">
    <source>
        <dbReference type="ARBA" id="ARBA00022927"/>
    </source>
</evidence>
<dbReference type="GO" id="GO:0055085">
    <property type="term" value="P:transmembrane transport"/>
    <property type="evidence" value="ECO:0007669"/>
    <property type="project" value="InterPro"/>
</dbReference>
<dbReference type="STRING" id="880526.GCA_000427365_01266"/>
<reference evidence="13 14" key="1">
    <citation type="submission" date="2018-06" db="EMBL/GenBank/DDBJ databases">
        <authorList>
            <consortium name="Pathogen Informatics"/>
            <person name="Doyle S."/>
        </authorList>
    </citation>
    <scope>NUCLEOTIDE SEQUENCE [LARGE SCALE GENOMIC DNA]</scope>
    <source>
        <strain evidence="13 14">NCTC11190</strain>
    </source>
</reference>
<sequence length="163" mass="18413">MRTLSRLCIIGLASACCTLVHAGEADTTQQPKPKIVRMPSFQGGDINAFAHWISERLEYPPEMNAKGVRGRVVVKFIIEKDGTLTFQEILESPDTVLSRAVVLLALQAPRWKPAIWNNGQPGRCFIVLPVNFKLPAGRRHLPDPDNRFGKEFRIPQDTRRSRR</sequence>
<feature type="domain" description="TonB C-terminal" evidence="12">
    <location>
        <begin position="44"/>
        <end position="141"/>
    </location>
</feature>
<dbReference type="PANTHER" id="PTHR33446">
    <property type="entry name" value="PROTEIN TONB-RELATED"/>
    <property type="match status" value="1"/>
</dbReference>
<evidence type="ECO:0000256" key="1">
    <source>
        <dbReference type="ARBA" id="ARBA00004383"/>
    </source>
</evidence>
<dbReference type="OrthoDB" id="9814002at2"/>
<keyword evidence="11" id="KW-0732">Signal</keyword>
<evidence type="ECO:0000256" key="9">
    <source>
        <dbReference type="ARBA" id="ARBA00023136"/>
    </source>
</evidence>
<comment type="similarity">
    <text evidence="2">Belongs to the TonB family.</text>
</comment>
<feature type="chain" id="PRO_5016878830" evidence="11">
    <location>
        <begin position="23"/>
        <end position="163"/>
    </location>
</feature>
<evidence type="ECO:0000256" key="6">
    <source>
        <dbReference type="ARBA" id="ARBA00022692"/>
    </source>
</evidence>
<feature type="region of interest" description="Disordered" evidence="10">
    <location>
        <begin position="141"/>
        <end position="163"/>
    </location>
</feature>
<feature type="signal peptide" evidence="11">
    <location>
        <begin position="1"/>
        <end position="22"/>
    </location>
</feature>
<keyword evidence="9" id="KW-0472">Membrane</keyword>
<dbReference type="SUPFAM" id="SSF74653">
    <property type="entry name" value="TolA/TonB C-terminal domain"/>
    <property type="match status" value="1"/>
</dbReference>
<evidence type="ECO:0000259" key="12">
    <source>
        <dbReference type="PROSITE" id="PS52015"/>
    </source>
</evidence>
<dbReference type="GO" id="GO:0015031">
    <property type="term" value="P:protein transport"/>
    <property type="evidence" value="ECO:0007669"/>
    <property type="project" value="UniProtKB-KW"/>
</dbReference>
<keyword evidence="5" id="KW-0997">Cell inner membrane</keyword>
<evidence type="ECO:0000256" key="4">
    <source>
        <dbReference type="ARBA" id="ARBA00022475"/>
    </source>
</evidence>
<evidence type="ECO:0000313" key="13">
    <source>
        <dbReference type="EMBL" id="SUE32985.1"/>
    </source>
</evidence>
<evidence type="ECO:0000313" key="14">
    <source>
        <dbReference type="Proteomes" id="UP000255233"/>
    </source>
</evidence>
<evidence type="ECO:0000256" key="5">
    <source>
        <dbReference type="ARBA" id="ARBA00022519"/>
    </source>
</evidence>
<keyword evidence="3" id="KW-0813">Transport</keyword>
<dbReference type="EMBL" id="UGVL01000001">
    <property type="protein sequence ID" value="SUE32985.1"/>
    <property type="molecule type" value="Genomic_DNA"/>
</dbReference>
<accession>A0A379MN48</accession>
<dbReference type="InterPro" id="IPR051045">
    <property type="entry name" value="TonB-dependent_transducer"/>
</dbReference>
<keyword evidence="6" id="KW-0812">Transmembrane</keyword>
<evidence type="ECO:0000256" key="10">
    <source>
        <dbReference type="SAM" id="MobiDB-lite"/>
    </source>
</evidence>
<dbReference type="GO" id="GO:0031992">
    <property type="term" value="F:energy transducer activity"/>
    <property type="evidence" value="ECO:0007669"/>
    <property type="project" value="TreeGrafter"/>
</dbReference>
<evidence type="ECO:0000256" key="3">
    <source>
        <dbReference type="ARBA" id="ARBA00022448"/>
    </source>
</evidence>
<keyword evidence="8" id="KW-1133">Transmembrane helix</keyword>